<name>A0A375ABW0_9GAMM</name>
<keyword evidence="2" id="KW-1185">Reference proteome</keyword>
<dbReference type="KEGG" id="daq:DAQ1742_02553"/>
<sequence length="69" mass="7888">MTFTNGNVVSRQSCAYFPPFFSLPISRVISPFRWKAAYRVVPSVSHLSIIVEPFNTPQDDKTRPAVFRL</sequence>
<dbReference type="Proteomes" id="UP000294820">
    <property type="component" value="Chromosome 1"/>
</dbReference>
<organism evidence="1 2">
    <name type="scientific">Dickeya aquatica</name>
    <dbReference type="NCBI Taxonomy" id="1401087"/>
    <lineage>
        <taxon>Bacteria</taxon>
        <taxon>Pseudomonadati</taxon>
        <taxon>Pseudomonadota</taxon>
        <taxon>Gammaproteobacteria</taxon>
        <taxon>Enterobacterales</taxon>
        <taxon>Pectobacteriaceae</taxon>
        <taxon>Dickeya</taxon>
    </lineage>
</organism>
<proteinExistence type="predicted"/>
<dbReference type="AlphaFoldDB" id="A0A375ABW0"/>
<evidence type="ECO:0000313" key="1">
    <source>
        <dbReference type="EMBL" id="SLM63431.1"/>
    </source>
</evidence>
<protein>
    <submittedName>
        <fullName evidence="1">Uncharacterized protein</fullName>
    </submittedName>
</protein>
<dbReference type="EMBL" id="LT615367">
    <property type="protein sequence ID" value="SLM63431.1"/>
    <property type="molecule type" value="Genomic_DNA"/>
</dbReference>
<accession>A0A375ABW0</accession>
<evidence type="ECO:0000313" key="2">
    <source>
        <dbReference type="Proteomes" id="UP000294820"/>
    </source>
</evidence>
<gene>
    <name evidence="1" type="ORF">DAQ1742_02553</name>
</gene>
<reference evidence="1 2" key="1">
    <citation type="submission" date="2016-09" db="EMBL/GenBank/DDBJ databases">
        <authorList>
            <person name="Reverchon S."/>
            <person name="Nasser W."/>
            <person name="Leonard S."/>
            <person name="Brochier C."/>
            <person name="Duprey A."/>
        </authorList>
    </citation>
    <scope>NUCLEOTIDE SEQUENCE [LARGE SCALE GENOMIC DNA]</scope>
    <source>
        <strain evidence="1 2">174/2</strain>
    </source>
</reference>